<feature type="compositionally biased region" description="Polar residues" evidence="2">
    <location>
        <begin position="394"/>
        <end position="403"/>
    </location>
</feature>
<evidence type="ECO:0000256" key="1">
    <source>
        <dbReference type="SAM" id="Coils"/>
    </source>
</evidence>
<organism evidence="3 4">
    <name type="scientific">Plasmodium fragile</name>
    <dbReference type="NCBI Taxonomy" id="5857"/>
    <lineage>
        <taxon>Eukaryota</taxon>
        <taxon>Sar</taxon>
        <taxon>Alveolata</taxon>
        <taxon>Apicomplexa</taxon>
        <taxon>Aconoidasida</taxon>
        <taxon>Haemosporida</taxon>
        <taxon>Plasmodiidae</taxon>
        <taxon>Plasmodium</taxon>
        <taxon>Plasmodium (Plasmodium)</taxon>
    </lineage>
</organism>
<keyword evidence="1" id="KW-0175">Coiled coil</keyword>
<gene>
    <name evidence="3" type="ORF">AK88_05592</name>
</gene>
<feature type="region of interest" description="Disordered" evidence="2">
    <location>
        <begin position="614"/>
        <end position="652"/>
    </location>
</feature>
<dbReference type="RefSeq" id="XP_012338617.1">
    <property type="nucleotide sequence ID" value="XM_012483194.1"/>
</dbReference>
<evidence type="ECO:0000256" key="2">
    <source>
        <dbReference type="SAM" id="MobiDB-lite"/>
    </source>
</evidence>
<feature type="compositionally biased region" description="Low complexity" evidence="2">
    <location>
        <begin position="537"/>
        <end position="547"/>
    </location>
</feature>
<feature type="compositionally biased region" description="Polar residues" evidence="2">
    <location>
        <begin position="357"/>
        <end position="374"/>
    </location>
</feature>
<feature type="region of interest" description="Disordered" evidence="2">
    <location>
        <begin position="218"/>
        <end position="245"/>
    </location>
</feature>
<feature type="region of interest" description="Disordered" evidence="2">
    <location>
        <begin position="508"/>
        <end position="547"/>
    </location>
</feature>
<feature type="region of interest" description="Disordered" evidence="2">
    <location>
        <begin position="177"/>
        <end position="200"/>
    </location>
</feature>
<dbReference type="EMBL" id="KQ001798">
    <property type="protein sequence ID" value="KJP84776.1"/>
    <property type="molecule type" value="Genomic_DNA"/>
</dbReference>
<sequence>MHTQLEIFITDMKDDSQYDNAIPCENAYWEHPAEDGKTDQRPREMTRRKERVICRLMTQAIYFANAWTDAARKNASHDDQNKEIKGIMRCTIADIYKDILTEHGCEGHWGTYYAWWVVDQISQAMKAPGREQHCKRGMYNTIHLGDWPMRQQMKTWLKQNEQMKERLEQERISDGCQGRTLNIGSDMTKESEQKTDETTKTAMRQEAQAILNEMKKEMNEEEQRLRAPGAPAPTYDSVGEEHEQRGDQIDAQIQHAIEEVKDKIKELIEKTARDKAAAAKAAAVTKPATTTSATTKPVAAGGGDQKRPQPSAPSTSGAVGRADSPAPAAPPGADGTGGNPGSNKPQEGELDCENEDSSGVLSGTETHTGSSVSVSKGRHAMPGQLPCSELKNLLRQQDITSSPPAVIGGGSPEPRPAGTEDAARTPIQNPEHAQPTAAVGRVHSAADEEAKDREAQEEARRAQEKAVQDEIQAIENWETAEKEDAQKIKQWVSDGTKAHSDFGLELTRTSKETNDPGGGIAPPTLHAGTSNHPIEYPGTPGNPNNGPDVPDLTGTVLTATTPVLFFLSAVTVALLGYSLWKLHLEVLHECETAEWENVNDDYLQILVEQFMGGNNGHSSSPASSSNEESTTGHSTSHSRLTRDPTATDSCLPNDDNPWRCMESIQFATDPCAPHAHDHDPWSCMQSIQLDAEQSRAHSNHRQANSAHDWHTHWIPWIDRNKHILRACTTQPWFLQLKADWKQYLREHMVANGASGEHRTAATMETQKLHAWKEWVAQQHRQMRMYGQEASFQHLLNNVEEETESHKGDIPRVEQHLDVEKSTSFHMTIGTGGYSLNAYKMYIYMNNMNGSYSPLCEVNY</sequence>
<reference evidence="3 4" key="1">
    <citation type="submission" date="2014-03" db="EMBL/GenBank/DDBJ databases">
        <title>The Genome Sequence of Plasmodium fragile nilgiri.</title>
        <authorList>
            <consortium name="The Broad Institute Genomics Platform"/>
            <consortium name="The Broad Institute Genome Sequencing Center for Infectious Disease"/>
            <person name="Neafsey D."/>
            <person name="Duraisingh M."/>
            <person name="Young S.K."/>
            <person name="Zeng Q."/>
            <person name="Gargeya S."/>
            <person name="Abouelleil A."/>
            <person name="Alvarado L."/>
            <person name="Chapman S.B."/>
            <person name="Gainer-Dewar J."/>
            <person name="Goldberg J."/>
            <person name="Griggs A."/>
            <person name="Gujja S."/>
            <person name="Hansen M."/>
            <person name="Howarth C."/>
            <person name="Imamovic A."/>
            <person name="Larimer J."/>
            <person name="Pearson M."/>
            <person name="Poon T.W."/>
            <person name="Priest M."/>
            <person name="Roberts A."/>
            <person name="Saif S."/>
            <person name="Shea T."/>
            <person name="Sykes S."/>
            <person name="Wortman J."/>
            <person name="Nusbaum C."/>
            <person name="Birren B."/>
        </authorList>
    </citation>
    <scope>NUCLEOTIDE SEQUENCE [LARGE SCALE GENOMIC DNA]</scope>
    <source>
        <strain evidence="4">nilgiri</strain>
    </source>
</reference>
<dbReference type="AlphaFoldDB" id="A0A0D9QGD6"/>
<protein>
    <recommendedName>
        <fullName evidence="5">Schizont-infected cell agglutination C-terminal domain-containing protein</fullName>
    </recommendedName>
</protein>
<feature type="compositionally biased region" description="Low complexity" evidence="2">
    <location>
        <begin position="616"/>
        <end position="638"/>
    </location>
</feature>
<dbReference type="GeneID" id="24270906"/>
<evidence type="ECO:0008006" key="5">
    <source>
        <dbReference type="Google" id="ProtNLM"/>
    </source>
</evidence>
<proteinExistence type="predicted"/>
<dbReference type="OrthoDB" id="375150at2759"/>
<feature type="compositionally biased region" description="Low complexity" evidence="2">
    <location>
        <begin position="281"/>
        <end position="299"/>
    </location>
</feature>
<evidence type="ECO:0000313" key="3">
    <source>
        <dbReference type="EMBL" id="KJP84776.1"/>
    </source>
</evidence>
<dbReference type="VEuPathDB" id="PlasmoDB:AK88_05592"/>
<evidence type="ECO:0000313" key="4">
    <source>
        <dbReference type="Proteomes" id="UP000054561"/>
    </source>
</evidence>
<dbReference type="Proteomes" id="UP000054561">
    <property type="component" value="Unassembled WGS sequence"/>
</dbReference>
<feature type="region of interest" description="Disordered" evidence="2">
    <location>
        <begin position="281"/>
        <end position="467"/>
    </location>
</feature>
<feature type="compositionally biased region" description="Basic and acidic residues" evidence="2">
    <location>
        <begin position="444"/>
        <end position="467"/>
    </location>
</feature>
<feature type="coiled-coil region" evidence="1">
    <location>
        <begin position="250"/>
        <end position="277"/>
    </location>
</feature>
<feature type="compositionally biased region" description="Basic and acidic residues" evidence="2">
    <location>
        <begin position="187"/>
        <end position="199"/>
    </location>
</feature>
<accession>A0A0D9QGD6</accession>
<keyword evidence="4" id="KW-1185">Reference proteome</keyword>
<name>A0A0D9QGD6_PLAFR</name>